<accession>A0ABU0JR97</accession>
<feature type="domain" description="AAA+ ATPase" evidence="1">
    <location>
        <begin position="182"/>
        <end position="307"/>
    </location>
</feature>
<evidence type="ECO:0000313" key="3">
    <source>
        <dbReference type="Proteomes" id="UP001224418"/>
    </source>
</evidence>
<dbReference type="SMART" id="SM00382">
    <property type="entry name" value="AAA"/>
    <property type="match status" value="1"/>
</dbReference>
<organism evidence="2 3">
    <name type="scientific">Hathewaya limosa</name>
    <name type="common">Clostridium limosum</name>
    <dbReference type="NCBI Taxonomy" id="1536"/>
    <lineage>
        <taxon>Bacteria</taxon>
        <taxon>Bacillati</taxon>
        <taxon>Bacillota</taxon>
        <taxon>Clostridia</taxon>
        <taxon>Eubacteriales</taxon>
        <taxon>Clostridiaceae</taxon>
        <taxon>Hathewaya</taxon>
    </lineage>
</organism>
<sequence>MIKKYNSEITKIYDDLQKNAKTQLEQRRKEISKTLPEVIQIDNKIAKLCIDVSINTLKQIEHRDSYLKGLQDQITDLKMKKSELLVSKGYPMDYLLIKYQCSKCKDTGYIGTTKCECYKKNIVKLHYSNSDLKDILKTHNFSSFSLDLYDDFRIGKEPLTPRKNMQQILFKVKNFINNFPHSKENLFFYGNSGIGKTFLSYCIAKELMDRGHFVVYRTSDDLVKELKEIRFKDNYELEDILLSCDLLIIDDLGTEPLNDISRTELFNIINKRLLKNKSMLISSNLPLESILQNYTERLTSRLLGNFTLCKFYGEDIRVKLNLRKNPLSL</sequence>
<name>A0ABU0JR97_HATLI</name>
<dbReference type="PANTHER" id="PTHR30050:SF4">
    <property type="entry name" value="ATP-BINDING PROTEIN RV3427C IN INSERTION SEQUENCE-RELATED"/>
    <property type="match status" value="1"/>
</dbReference>
<proteinExistence type="predicted"/>
<evidence type="ECO:0000313" key="2">
    <source>
        <dbReference type="EMBL" id="MDQ0478703.1"/>
    </source>
</evidence>
<dbReference type="InterPro" id="IPR027417">
    <property type="entry name" value="P-loop_NTPase"/>
</dbReference>
<dbReference type="RefSeq" id="WP_307354928.1">
    <property type="nucleotide sequence ID" value="NZ_BAAACJ010000008.1"/>
</dbReference>
<dbReference type="CDD" id="cd00009">
    <property type="entry name" value="AAA"/>
    <property type="match status" value="1"/>
</dbReference>
<dbReference type="EMBL" id="JAUSWN010000002">
    <property type="protein sequence ID" value="MDQ0478703.1"/>
    <property type="molecule type" value="Genomic_DNA"/>
</dbReference>
<comment type="caution">
    <text evidence="2">The sequence shown here is derived from an EMBL/GenBank/DDBJ whole genome shotgun (WGS) entry which is preliminary data.</text>
</comment>
<gene>
    <name evidence="2" type="ORF">QOZ93_000412</name>
</gene>
<dbReference type="PANTHER" id="PTHR30050">
    <property type="entry name" value="CHROMOSOMAL REPLICATION INITIATOR PROTEIN DNAA"/>
    <property type="match status" value="1"/>
</dbReference>
<dbReference type="NCBIfam" id="NF005304">
    <property type="entry name" value="PRK06835.1"/>
    <property type="match status" value="1"/>
</dbReference>
<keyword evidence="3" id="KW-1185">Reference proteome</keyword>
<dbReference type="Gene3D" id="3.40.50.300">
    <property type="entry name" value="P-loop containing nucleotide triphosphate hydrolases"/>
    <property type="match status" value="1"/>
</dbReference>
<dbReference type="SUPFAM" id="SSF52540">
    <property type="entry name" value="P-loop containing nucleoside triphosphate hydrolases"/>
    <property type="match status" value="1"/>
</dbReference>
<dbReference type="InterPro" id="IPR003593">
    <property type="entry name" value="AAA+_ATPase"/>
</dbReference>
<dbReference type="Pfam" id="PF01695">
    <property type="entry name" value="IstB_IS21"/>
    <property type="match status" value="1"/>
</dbReference>
<protein>
    <submittedName>
        <fullName evidence="2">DNA replication protein DnaC</fullName>
    </submittedName>
</protein>
<reference evidence="2 3" key="1">
    <citation type="submission" date="2023-07" db="EMBL/GenBank/DDBJ databases">
        <title>Genomic Encyclopedia of Type Strains, Phase IV (KMG-IV): sequencing the most valuable type-strain genomes for metagenomic binning, comparative biology and taxonomic classification.</title>
        <authorList>
            <person name="Goeker M."/>
        </authorList>
    </citation>
    <scope>NUCLEOTIDE SEQUENCE [LARGE SCALE GENOMIC DNA]</scope>
    <source>
        <strain evidence="2 3">DSM 1400</strain>
    </source>
</reference>
<dbReference type="InterPro" id="IPR002611">
    <property type="entry name" value="IstB_ATP-bd"/>
</dbReference>
<evidence type="ECO:0000259" key="1">
    <source>
        <dbReference type="SMART" id="SM00382"/>
    </source>
</evidence>
<dbReference type="Proteomes" id="UP001224418">
    <property type="component" value="Unassembled WGS sequence"/>
</dbReference>